<dbReference type="Proteomes" id="UP000664277">
    <property type="component" value="Unassembled WGS sequence"/>
</dbReference>
<feature type="active site" description="Nucleophile" evidence="5">
    <location>
        <position position="49"/>
    </location>
</feature>
<evidence type="ECO:0000313" key="10">
    <source>
        <dbReference type="Proteomes" id="UP000664277"/>
    </source>
</evidence>
<comment type="caution">
    <text evidence="9">The sequence shown here is derived from an EMBL/GenBank/DDBJ whole genome shotgun (WGS) entry which is preliminary data.</text>
</comment>
<dbReference type="InterPro" id="IPR015240">
    <property type="entry name" value="tRNA_sdUridine_synth_fam1_C"/>
</dbReference>
<dbReference type="Gene3D" id="3.30.2350.10">
    <property type="entry name" value="Pseudouridine synthase"/>
    <property type="match status" value="1"/>
</dbReference>
<dbReference type="GO" id="GO:0160148">
    <property type="term" value="F:tRNA pseudouridine(55) synthase activity"/>
    <property type="evidence" value="ECO:0007669"/>
    <property type="project" value="UniProtKB-EC"/>
</dbReference>
<dbReference type="SUPFAM" id="SSF55120">
    <property type="entry name" value="Pseudouridine synthase"/>
    <property type="match status" value="1"/>
</dbReference>
<evidence type="ECO:0000256" key="3">
    <source>
        <dbReference type="ARBA" id="ARBA00022694"/>
    </source>
</evidence>
<dbReference type="HAMAP" id="MF_01080">
    <property type="entry name" value="TruB_bact"/>
    <property type="match status" value="1"/>
</dbReference>
<evidence type="ECO:0000259" key="7">
    <source>
        <dbReference type="Pfam" id="PF09157"/>
    </source>
</evidence>
<organism evidence="9 10">
    <name type="scientific">Candidatus Obscuribacter phosphatis</name>
    <dbReference type="NCBI Taxonomy" id="1906157"/>
    <lineage>
        <taxon>Bacteria</taxon>
        <taxon>Bacillati</taxon>
        <taxon>Candidatus Melainabacteria</taxon>
        <taxon>Candidatus Obscuribacterales</taxon>
        <taxon>Candidatus Obscuribacteraceae</taxon>
        <taxon>Candidatus Obscuribacter</taxon>
    </lineage>
</organism>
<dbReference type="InterPro" id="IPR014780">
    <property type="entry name" value="tRNA_psdUridine_synth_TruB"/>
</dbReference>
<evidence type="ECO:0000313" key="9">
    <source>
        <dbReference type="EMBL" id="MBN8661540.1"/>
    </source>
</evidence>
<dbReference type="InterPro" id="IPR002501">
    <property type="entry name" value="PsdUridine_synth_N"/>
</dbReference>
<dbReference type="GO" id="GO:1990481">
    <property type="term" value="P:mRNA pseudouridine synthesis"/>
    <property type="evidence" value="ECO:0007669"/>
    <property type="project" value="TreeGrafter"/>
</dbReference>
<gene>
    <name evidence="5 9" type="primary">truB</name>
    <name evidence="9" type="ORF">J0M35_14335</name>
</gene>
<proteinExistence type="inferred from homology"/>
<sequence length="317" mass="35314">MKSERSQAKTERHGFLCLDKPAGMTSHDVVAIARRALKQKQIGHSGTLDPMATGVMILAVGKATRLLRFLKDDKTYEAGVLLGLVTATDDIEGEVLEKKPLTAKQKEQIKENIGPALLKFQGKIEQMPPLYSAIHINGRRLYDLARSGEIKHEELETYVKKRQVTIYDIKLNRLDISNDESEEADSRLSLKIHCSSGTYIRSIARDLGEYFGCGACLDQLRRTTAGAFSESDCHSLDELKEAGETMPLLPIERVGLPILVVEDPDWRRRFCQGQKISPPQSLQKESQYFLLTAPEQEVLGIAALTEDGLLKPEVVLA</sequence>
<protein>
    <recommendedName>
        <fullName evidence="5">tRNA pseudouridine synthase B</fullName>
        <ecNumber evidence="5">5.4.99.25</ecNumber>
    </recommendedName>
    <alternativeName>
        <fullName evidence="5">tRNA pseudouridine(55) synthase</fullName>
        <shortName evidence="5">Psi55 synthase</shortName>
    </alternativeName>
    <alternativeName>
        <fullName evidence="5">tRNA pseudouridylate synthase</fullName>
    </alternativeName>
    <alternativeName>
        <fullName evidence="5">tRNA-uridine isomerase</fullName>
    </alternativeName>
</protein>
<comment type="function">
    <text evidence="5">Responsible for synthesis of pseudouridine from uracil-55 in the psi GC loop of transfer RNAs.</text>
</comment>
<feature type="domain" description="tRNA pseudouridylate synthase B C-terminal" evidence="8">
    <location>
        <begin position="201"/>
        <end position="242"/>
    </location>
</feature>
<dbReference type="Pfam" id="PF16198">
    <property type="entry name" value="TruB_C_2"/>
    <property type="match status" value="1"/>
</dbReference>
<name>A0A8J7TLY1_9BACT</name>
<evidence type="ECO:0000256" key="4">
    <source>
        <dbReference type="ARBA" id="ARBA00023235"/>
    </source>
</evidence>
<dbReference type="GO" id="GO:0003723">
    <property type="term" value="F:RNA binding"/>
    <property type="evidence" value="ECO:0007669"/>
    <property type="project" value="InterPro"/>
</dbReference>
<evidence type="ECO:0000259" key="6">
    <source>
        <dbReference type="Pfam" id="PF01509"/>
    </source>
</evidence>
<evidence type="ECO:0000256" key="1">
    <source>
        <dbReference type="ARBA" id="ARBA00000385"/>
    </source>
</evidence>
<evidence type="ECO:0000259" key="8">
    <source>
        <dbReference type="Pfam" id="PF16198"/>
    </source>
</evidence>
<dbReference type="AlphaFoldDB" id="A0A8J7TLY1"/>
<dbReference type="GO" id="GO:0031119">
    <property type="term" value="P:tRNA pseudouridine synthesis"/>
    <property type="evidence" value="ECO:0007669"/>
    <property type="project" value="UniProtKB-UniRule"/>
</dbReference>
<dbReference type="PANTHER" id="PTHR13767:SF2">
    <property type="entry name" value="PSEUDOURIDYLATE SYNTHASE TRUB1"/>
    <property type="match status" value="1"/>
</dbReference>
<dbReference type="CDD" id="cd02573">
    <property type="entry name" value="PseudoU_synth_EcTruB"/>
    <property type="match status" value="1"/>
</dbReference>
<feature type="domain" description="Pseudouridine synthase II N-terminal" evidence="6">
    <location>
        <begin position="34"/>
        <end position="200"/>
    </location>
</feature>
<keyword evidence="4 5" id="KW-0413">Isomerase</keyword>
<dbReference type="InterPro" id="IPR020103">
    <property type="entry name" value="PsdUridine_synth_cat_dom_sf"/>
</dbReference>
<keyword evidence="3 5" id="KW-0819">tRNA processing</keyword>
<comment type="catalytic activity">
    <reaction evidence="1 5">
        <text>uridine(55) in tRNA = pseudouridine(55) in tRNA</text>
        <dbReference type="Rhea" id="RHEA:42532"/>
        <dbReference type="Rhea" id="RHEA-COMP:10101"/>
        <dbReference type="Rhea" id="RHEA-COMP:10102"/>
        <dbReference type="ChEBI" id="CHEBI:65314"/>
        <dbReference type="ChEBI" id="CHEBI:65315"/>
        <dbReference type="EC" id="5.4.99.25"/>
    </reaction>
</comment>
<comment type="similarity">
    <text evidence="2 5">Belongs to the pseudouridine synthase TruB family. Type 1 subfamily.</text>
</comment>
<dbReference type="EC" id="5.4.99.25" evidence="5"/>
<dbReference type="NCBIfam" id="TIGR00431">
    <property type="entry name" value="TruB"/>
    <property type="match status" value="1"/>
</dbReference>
<dbReference type="Pfam" id="PF01509">
    <property type="entry name" value="TruB_N"/>
    <property type="match status" value="1"/>
</dbReference>
<reference evidence="9" key="1">
    <citation type="submission" date="2021-02" db="EMBL/GenBank/DDBJ databases">
        <title>Genome-Resolved Metagenomics of a Microbial Community Performing Photosynthetic Biological Nutrient Removal.</title>
        <authorList>
            <person name="Mcdaniel E.A."/>
        </authorList>
    </citation>
    <scope>NUCLEOTIDE SEQUENCE</scope>
    <source>
        <strain evidence="9">UWPOB_OBS1</strain>
    </source>
</reference>
<dbReference type="PANTHER" id="PTHR13767">
    <property type="entry name" value="TRNA-PSEUDOURIDINE SYNTHASE"/>
    <property type="match status" value="1"/>
</dbReference>
<accession>A0A8J7TLY1</accession>
<evidence type="ECO:0000256" key="2">
    <source>
        <dbReference type="ARBA" id="ARBA00005642"/>
    </source>
</evidence>
<dbReference type="Pfam" id="PF09157">
    <property type="entry name" value="TruB-C_2"/>
    <property type="match status" value="1"/>
</dbReference>
<feature type="domain" description="tRNA pseudouridine synthase II TruB subfamily 1 C-terminal" evidence="7">
    <location>
        <begin position="268"/>
        <end position="316"/>
    </location>
</feature>
<evidence type="ECO:0000256" key="5">
    <source>
        <dbReference type="HAMAP-Rule" id="MF_01080"/>
    </source>
</evidence>
<dbReference type="InterPro" id="IPR032819">
    <property type="entry name" value="TruB_C"/>
</dbReference>
<dbReference type="EMBL" id="JAFLCK010000021">
    <property type="protein sequence ID" value="MBN8661540.1"/>
    <property type="molecule type" value="Genomic_DNA"/>
</dbReference>